<reference evidence="1 2" key="1">
    <citation type="journal article" date="2021" name="Elife">
        <title>Chloroplast acquisition without the gene transfer in kleptoplastic sea slugs, Plakobranchus ocellatus.</title>
        <authorList>
            <person name="Maeda T."/>
            <person name="Takahashi S."/>
            <person name="Yoshida T."/>
            <person name="Shimamura S."/>
            <person name="Takaki Y."/>
            <person name="Nagai Y."/>
            <person name="Toyoda A."/>
            <person name="Suzuki Y."/>
            <person name="Arimoto A."/>
            <person name="Ishii H."/>
            <person name="Satoh N."/>
            <person name="Nishiyama T."/>
            <person name="Hasebe M."/>
            <person name="Maruyama T."/>
            <person name="Minagawa J."/>
            <person name="Obokata J."/>
            <person name="Shigenobu S."/>
        </authorList>
    </citation>
    <scope>NUCLEOTIDE SEQUENCE [LARGE SCALE GENOMIC DNA]</scope>
</reference>
<sequence length="109" mass="11894">MRENTAVPGDIESVNVSCSTTKVYPRAKCSFEKKTNEEAFVTINTTPTYNPTELTGTPVYYRSECSIDVTVAELGEGTHNFRAFIYPDVTDGKDLVAATTVSTTVTLSK</sequence>
<organism evidence="1 2">
    <name type="scientific">Plakobranchus ocellatus</name>
    <dbReference type="NCBI Taxonomy" id="259542"/>
    <lineage>
        <taxon>Eukaryota</taxon>
        <taxon>Metazoa</taxon>
        <taxon>Spiralia</taxon>
        <taxon>Lophotrochozoa</taxon>
        <taxon>Mollusca</taxon>
        <taxon>Gastropoda</taxon>
        <taxon>Heterobranchia</taxon>
        <taxon>Euthyneura</taxon>
        <taxon>Panpulmonata</taxon>
        <taxon>Sacoglossa</taxon>
        <taxon>Placobranchoidea</taxon>
        <taxon>Plakobranchidae</taxon>
        <taxon>Plakobranchus</taxon>
    </lineage>
</organism>
<proteinExistence type="predicted"/>
<gene>
    <name evidence="1" type="ORF">PoB_005871400</name>
</gene>
<dbReference type="EMBL" id="BLXT01006571">
    <property type="protein sequence ID" value="GFO32209.1"/>
    <property type="molecule type" value="Genomic_DNA"/>
</dbReference>
<accession>A0AAV4CHI5</accession>
<comment type="caution">
    <text evidence="1">The sequence shown here is derived from an EMBL/GenBank/DDBJ whole genome shotgun (WGS) entry which is preliminary data.</text>
</comment>
<keyword evidence="2" id="KW-1185">Reference proteome</keyword>
<name>A0AAV4CHI5_9GAST</name>
<dbReference type="AlphaFoldDB" id="A0AAV4CHI5"/>
<dbReference type="Proteomes" id="UP000735302">
    <property type="component" value="Unassembled WGS sequence"/>
</dbReference>
<evidence type="ECO:0000313" key="1">
    <source>
        <dbReference type="EMBL" id="GFO32209.1"/>
    </source>
</evidence>
<protein>
    <submittedName>
        <fullName evidence="1">Uncharacterized protein</fullName>
    </submittedName>
</protein>
<evidence type="ECO:0000313" key="2">
    <source>
        <dbReference type="Proteomes" id="UP000735302"/>
    </source>
</evidence>